<dbReference type="InterPro" id="IPR004087">
    <property type="entry name" value="KH_dom"/>
</dbReference>
<dbReference type="EMBL" id="CAUJNA010003529">
    <property type="protein sequence ID" value="CAJ1404205.1"/>
    <property type="molecule type" value="Genomic_DNA"/>
</dbReference>
<feature type="domain" description="K Homology" evidence="4">
    <location>
        <begin position="156"/>
        <end position="221"/>
    </location>
</feature>
<evidence type="ECO:0000313" key="6">
    <source>
        <dbReference type="Proteomes" id="UP001178507"/>
    </source>
</evidence>
<name>A0AA36JF37_9DINO</name>
<feature type="compositionally biased region" description="Basic and acidic residues" evidence="3">
    <location>
        <begin position="336"/>
        <end position="361"/>
    </location>
</feature>
<organism evidence="5 6">
    <name type="scientific">Effrenium voratum</name>
    <dbReference type="NCBI Taxonomy" id="2562239"/>
    <lineage>
        <taxon>Eukaryota</taxon>
        <taxon>Sar</taxon>
        <taxon>Alveolata</taxon>
        <taxon>Dinophyceae</taxon>
        <taxon>Suessiales</taxon>
        <taxon>Symbiodiniaceae</taxon>
        <taxon>Effrenium</taxon>
    </lineage>
</organism>
<evidence type="ECO:0000256" key="2">
    <source>
        <dbReference type="PROSITE-ProRule" id="PRU00117"/>
    </source>
</evidence>
<dbReference type="AlphaFoldDB" id="A0AA36JF37"/>
<dbReference type="Pfam" id="PF00013">
    <property type="entry name" value="KH_1"/>
    <property type="match status" value="3"/>
</dbReference>
<accession>A0AA36JF37</accession>
<dbReference type="GO" id="GO:0003723">
    <property type="term" value="F:RNA binding"/>
    <property type="evidence" value="ECO:0007669"/>
    <property type="project" value="UniProtKB-UniRule"/>
</dbReference>
<reference evidence="5" key="1">
    <citation type="submission" date="2023-08" db="EMBL/GenBank/DDBJ databases">
        <authorList>
            <person name="Chen Y."/>
            <person name="Shah S."/>
            <person name="Dougan E. K."/>
            <person name="Thang M."/>
            <person name="Chan C."/>
        </authorList>
    </citation>
    <scope>NUCLEOTIDE SEQUENCE</scope>
</reference>
<feature type="region of interest" description="Disordered" evidence="3">
    <location>
        <begin position="1"/>
        <end position="53"/>
    </location>
</feature>
<dbReference type="Gene3D" id="3.30.1370.10">
    <property type="entry name" value="K Homology domain, type 1"/>
    <property type="match status" value="3"/>
</dbReference>
<feature type="region of interest" description="Disordered" evidence="3">
    <location>
        <begin position="452"/>
        <end position="548"/>
    </location>
</feature>
<feature type="domain" description="K Homology" evidence="4">
    <location>
        <begin position="247"/>
        <end position="320"/>
    </location>
</feature>
<feature type="compositionally biased region" description="Basic and acidic residues" evidence="3">
    <location>
        <begin position="519"/>
        <end position="535"/>
    </location>
</feature>
<feature type="compositionally biased region" description="Basic and acidic residues" evidence="3">
    <location>
        <begin position="368"/>
        <end position="377"/>
    </location>
</feature>
<keyword evidence="2" id="KW-0694">RNA-binding</keyword>
<feature type="region of interest" description="Disordered" evidence="3">
    <location>
        <begin position="229"/>
        <end position="248"/>
    </location>
</feature>
<dbReference type="Proteomes" id="UP001178507">
    <property type="component" value="Unassembled WGS sequence"/>
</dbReference>
<evidence type="ECO:0000259" key="4">
    <source>
        <dbReference type="SMART" id="SM00322"/>
    </source>
</evidence>
<proteinExistence type="predicted"/>
<dbReference type="CDD" id="cd00105">
    <property type="entry name" value="KH-I"/>
    <property type="match status" value="2"/>
</dbReference>
<evidence type="ECO:0000256" key="3">
    <source>
        <dbReference type="SAM" id="MobiDB-lite"/>
    </source>
</evidence>
<sequence length="548" mass="61249">MHRSRSRRWQGRARAKLRRRSRSPRRSPRRRRQDFDSRSRSPRTGVNAIPIGCPESEEETEARVWILHSDAAKVIGRNGRALREIEHRTHTRIRVSKEEDMLPTKERSVDIFGSRADQDAAVDLILDVVLYCREDGGQVIKDVRNNPSPGREEPRGDAQRVITVLPAEVGKVLGRKGETVRLIERDSGAKVELDKAQGKVEIFGKKDEQDRAVELLLAEVHFAKDADGTVLKDEPRPKQRAETESELPSPAKIWVRDREAGRVIGRGGETVREVMEKSGADIKVQKAEEMAPGSKNREIKLIGSKEQQDEAIKLILNEVSWAKGPDGVLKGEASQDEEKVQEEDVKEKEKEEQEKEFEKKEKAKPRRFRETARELNRPKSGPARWVCATCGGDHRTKECPHATGILGVGVQLGMQMGLQAMGLPTPPIMPFPGHVPMGHSMPLPGMSMGLPGMVPGMKPMGVLSQSSSSSSSPEHGESPAGTPESPESPRGLGLAPKRRRRVKKHREGTQGVLRRRRREERDLPGELPTDRRRGEASVTKKKIVMSDL</sequence>
<feature type="domain" description="K Homology" evidence="4">
    <location>
        <begin position="58"/>
        <end position="130"/>
    </location>
</feature>
<feature type="region of interest" description="Disordered" evidence="3">
    <location>
        <begin position="325"/>
        <end position="383"/>
    </location>
</feature>
<comment type="caution">
    <text evidence="5">The sequence shown here is derived from an EMBL/GenBank/DDBJ whole genome shotgun (WGS) entry which is preliminary data.</text>
</comment>
<dbReference type="PROSITE" id="PS50084">
    <property type="entry name" value="KH_TYPE_1"/>
    <property type="match status" value="3"/>
</dbReference>
<feature type="compositionally biased region" description="Basic residues" evidence="3">
    <location>
        <begin position="539"/>
        <end position="548"/>
    </location>
</feature>
<keyword evidence="6" id="KW-1185">Reference proteome</keyword>
<dbReference type="InterPro" id="IPR036612">
    <property type="entry name" value="KH_dom_type_1_sf"/>
</dbReference>
<evidence type="ECO:0000313" key="5">
    <source>
        <dbReference type="EMBL" id="CAJ1404205.1"/>
    </source>
</evidence>
<feature type="compositionally biased region" description="Basic and acidic residues" evidence="3">
    <location>
        <begin position="229"/>
        <end position="243"/>
    </location>
</feature>
<dbReference type="InterPro" id="IPR004088">
    <property type="entry name" value="KH_dom_type_1"/>
</dbReference>
<feature type="compositionally biased region" description="Basic residues" evidence="3">
    <location>
        <begin position="1"/>
        <end position="32"/>
    </location>
</feature>
<dbReference type="PANTHER" id="PTHR10288">
    <property type="entry name" value="KH DOMAIN CONTAINING RNA BINDING PROTEIN"/>
    <property type="match status" value="1"/>
</dbReference>
<evidence type="ECO:0000256" key="1">
    <source>
        <dbReference type="ARBA" id="ARBA00022737"/>
    </source>
</evidence>
<keyword evidence="1" id="KW-0677">Repeat</keyword>
<gene>
    <name evidence="5" type="ORF">EVOR1521_LOCUS26702</name>
</gene>
<protein>
    <recommendedName>
        <fullName evidence="4">K Homology domain-containing protein</fullName>
    </recommendedName>
</protein>
<dbReference type="SUPFAM" id="SSF54791">
    <property type="entry name" value="Eukaryotic type KH-domain (KH-domain type I)"/>
    <property type="match status" value="3"/>
</dbReference>
<dbReference type="SMART" id="SM00322">
    <property type="entry name" value="KH"/>
    <property type="match status" value="3"/>
</dbReference>
<feature type="compositionally biased region" description="Basic residues" evidence="3">
    <location>
        <begin position="496"/>
        <end position="506"/>
    </location>
</feature>